<dbReference type="CDD" id="cd19092">
    <property type="entry name" value="AKR_BsYcsN_EcYdhF-like"/>
    <property type="match status" value="1"/>
</dbReference>
<dbReference type="EMBL" id="JACFXV010000030">
    <property type="protein sequence ID" value="MBA5775803.1"/>
    <property type="molecule type" value="Genomic_DNA"/>
</dbReference>
<protein>
    <submittedName>
        <fullName evidence="2">Aldo/keto reductase</fullName>
    </submittedName>
</protein>
<dbReference type="Gene3D" id="3.20.20.100">
    <property type="entry name" value="NADP-dependent oxidoreductase domain"/>
    <property type="match status" value="1"/>
</dbReference>
<reference evidence="2 3" key="1">
    <citation type="submission" date="2020-07" db="EMBL/GenBank/DDBJ databases">
        <title>Stappia sp., F7233, whole genome shotgun sequencing project.</title>
        <authorList>
            <person name="Jiang S."/>
            <person name="Liu Z.W."/>
            <person name="Du Z.J."/>
        </authorList>
    </citation>
    <scope>NUCLEOTIDE SEQUENCE [LARGE SCALE GENOMIC DNA]</scope>
    <source>
        <strain evidence="2 3">F7233</strain>
    </source>
</reference>
<dbReference type="InterPro" id="IPR020471">
    <property type="entry name" value="AKR"/>
</dbReference>
<dbReference type="InterPro" id="IPR050523">
    <property type="entry name" value="AKR_Detox_Biosynth"/>
</dbReference>
<dbReference type="Proteomes" id="UP000541109">
    <property type="component" value="Unassembled WGS sequence"/>
</dbReference>
<gene>
    <name evidence="2" type="ORF">H2509_01540</name>
</gene>
<keyword evidence="3" id="KW-1185">Reference proteome</keyword>
<dbReference type="PANTHER" id="PTHR43364">
    <property type="entry name" value="NADH-SPECIFIC METHYLGLYOXAL REDUCTASE-RELATED"/>
    <property type="match status" value="1"/>
</dbReference>
<dbReference type="InterPro" id="IPR023210">
    <property type="entry name" value="NADP_OxRdtase_dom"/>
</dbReference>
<evidence type="ECO:0000313" key="3">
    <source>
        <dbReference type="Proteomes" id="UP000541109"/>
    </source>
</evidence>
<sequence>MTVSRQKIHEDGPEFSRLAWGAWRLESDPDAADPAKLADKLEALIELGITTIDHADIYGGYACEAIFGAALKARPGLKSRIELVTKAGVALVKPARPNHVVKHYNTSKAHLVASCERSLTNLGVDAVDLYLIHRPDPLMDADEAAEALTKLRDDGKIKSAGVSNFTPFQFDLLQSRLSFPLVTNQVEHSVLHLAPLHDGTFDHCQQHRVSPMVWSPLGRAALFGETGERHERLRKVLEEIAGQTDAADIAQVALAFILRHPSRPVPVLGSGKFERLQSMARADTIALDRQQWFRIWEASNGAPVP</sequence>
<dbReference type="InterPro" id="IPR036812">
    <property type="entry name" value="NAD(P)_OxRdtase_dom_sf"/>
</dbReference>
<dbReference type="PANTHER" id="PTHR43364:SF1">
    <property type="entry name" value="OXIDOREDUCTASE YDHF"/>
    <property type="match status" value="1"/>
</dbReference>
<name>A0A839A8E6_9HYPH</name>
<evidence type="ECO:0000259" key="1">
    <source>
        <dbReference type="Pfam" id="PF00248"/>
    </source>
</evidence>
<dbReference type="RefSeq" id="WP_182161614.1">
    <property type="nucleotide sequence ID" value="NZ_JACFXV010000030.1"/>
</dbReference>
<dbReference type="AlphaFoldDB" id="A0A839A8E6"/>
<organism evidence="2 3">
    <name type="scientific">Stappia albiluteola</name>
    <dbReference type="NCBI Taxonomy" id="2758565"/>
    <lineage>
        <taxon>Bacteria</taxon>
        <taxon>Pseudomonadati</taxon>
        <taxon>Pseudomonadota</taxon>
        <taxon>Alphaproteobacteria</taxon>
        <taxon>Hyphomicrobiales</taxon>
        <taxon>Stappiaceae</taxon>
        <taxon>Stappia</taxon>
    </lineage>
</organism>
<evidence type="ECO:0000313" key="2">
    <source>
        <dbReference type="EMBL" id="MBA5775803.1"/>
    </source>
</evidence>
<comment type="caution">
    <text evidence="2">The sequence shown here is derived from an EMBL/GenBank/DDBJ whole genome shotgun (WGS) entry which is preliminary data.</text>
</comment>
<dbReference type="GO" id="GO:0005829">
    <property type="term" value="C:cytosol"/>
    <property type="evidence" value="ECO:0007669"/>
    <property type="project" value="TreeGrafter"/>
</dbReference>
<feature type="domain" description="NADP-dependent oxidoreductase" evidence="1">
    <location>
        <begin position="18"/>
        <end position="297"/>
    </location>
</feature>
<proteinExistence type="predicted"/>
<dbReference type="Pfam" id="PF00248">
    <property type="entry name" value="Aldo_ket_red"/>
    <property type="match status" value="1"/>
</dbReference>
<dbReference type="PRINTS" id="PR00069">
    <property type="entry name" value="ALDKETRDTASE"/>
</dbReference>
<accession>A0A839A8E6</accession>
<dbReference type="GO" id="GO:0016491">
    <property type="term" value="F:oxidoreductase activity"/>
    <property type="evidence" value="ECO:0007669"/>
    <property type="project" value="InterPro"/>
</dbReference>
<dbReference type="SUPFAM" id="SSF51430">
    <property type="entry name" value="NAD(P)-linked oxidoreductase"/>
    <property type="match status" value="1"/>
</dbReference>